<sequence length="476" mass="54598">MFLRDAALGMDLDGQLRAVRWLQHLVLRFEADDNKDEGTFSSLYAVVTYGDVAMSSNTASVPARLEVEYVSDVGEHWQALQWSAVTFTLLSIVYAGYITTMWKRRHKREFVDGDTLLVTAGSALHAFSVLMAWACIGYSIHLVLVFTGRRQHSSFLPVKRQRDYLDEYFLPIVTWFLLADAIWLVYRQSSSDVFFIDWERSKLSPSVTAGDAKPPGRTENDPGQGSVPMISVWRRIQAAREWLAIQTYRRVPPAVRLLLVLLCLYGFDVGEYAENSSGYAPDYRSKDHHLLRFGLVVLIYVFLSLAIFAYGQTIYLRYVGDKLTHFVDRLSVLNVSLVVMDSDYRGWYIHGQSPHGFADVSMDKLLDNLRKDAELPRHTAADRQALTNARLHSTRAQADLNMHWMAYLQRSYPDLDYVVANRSFVDRLVDRTPVVLNRGIFYRDFSNGFQTTLFMGSERYGRINISNKTLLDDRFL</sequence>
<dbReference type="PANTHER" id="PTHR21274:SF0">
    <property type="entry name" value="MECKELIN"/>
    <property type="match status" value="1"/>
</dbReference>
<keyword evidence="2" id="KW-0472">Membrane</keyword>
<accession>A9V7K2</accession>
<dbReference type="GO" id="GO:0036038">
    <property type="term" value="C:MKS complex"/>
    <property type="evidence" value="ECO:0007669"/>
    <property type="project" value="InterPro"/>
</dbReference>
<dbReference type="Proteomes" id="UP000001357">
    <property type="component" value="Unassembled WGS sequence"/>
</dbReference>
<feature type="transmembrane region" description="Helical" evidence="2">
    <location>
        <begin position="123"/>
        <end position="148"/>
    </location>
</feature>
<feature type="region of interest" description="Disordered" evidence="1">
    <location>
        <begin position="205"/>
        <end position="225"/>
    </location>
</feature>
<keyword evidence="4" id="KW-1185">Reference proteome</keyword>
<dbReference type="GeneID" id="5893883"/>
<dbReference type="KEGG" id="mbr:MONBRDRAFT_38408"/>
<keyword evidence="2" id="KW-0812">Transmembrane</keyword>
<dbReference type="eggNOG" id="KOG4611">
    <property type="taxonomic scope" value="Eukaryota"/>
</dbReference>
<evidence type="ECO:0000313" key="3">
    <source>
        <dbReference type="EMBL" id="EDQ86598.1"/>
    </source>
</evidence>
<evidence type="ECO:0000256" key="1">
    <source>
        <dbReference type="SAM" id="MobiDB-lite"/>
    </source>
</evidence>
<dbReference type="PANTHER" id="PTHR21274">
    <property type="entry name" value="MECKELIN"/>
    <property type="match status" value="1"/>
</dbReference>
<dbReference type="GO" id="GO:0060271">
    <property type="term" value="P:cilium assembly"/>
    <property type="evidence" value="ECO:0007669"/>
    <property type="project" value="InterPro"/>
</dbReference>
<proteinExistence type="predicted"/>
<dbReference type="AlphaFoldDB" id="A9V7K2"/>
<gene>
    <name evidence="3" type="ORF">MONBRDRAFT_38408</name>
</gene>
<dbReference type="RefSeq" id="XP_001748711.1">
    <property type="nucleotide sequence ID" value="XM_001748659.1"/>
</dbReference>
<keyword evidence="2" id="KW-1133">Transmembrane helix</keyword>
<name>A9V7K2_MONBE</name>
<evidence type="ECO:0000313" key="4">
    <source>
        <dbReference type="Proteomes" id="UP000001357"/>
    </source>
</evidence>
<organism evidence="3 4">
    <name type="scientific">Monosiga brevicollis</name>
    <name type="common">Choanoflagellate</name>
    <dbReference type="NCBI Taxonomy" id="81824"/>
    <lineage>
        <taxon>Eukaryota</taxon>
        <taxon>Choanoflagellata</taxon>
        <taxon>Craspedida</taxon>
        <taxon>Salpingoecidae</taxon>
        <taxon>Monosiga</taxon>
    </lineage>
</organism>
<dbReference type="InParanoid" id="A9V7K2"/>
<dbReference type="InterPro" id="IPR019170">
    <property type="entry name" value="Meckelin"/>
</dbReference>
<feature type="transmembrane region" description="Helical" evidence="2">
    <location>
        <begin position="290"/>
        <end position="310"/>
    </location>
</feature>
<feature type="transmembrane region" description="Helical" evidence="2">
    <location>
        <begin position="79"/>
        <end position="102"/>
    </location>
</feature>
<dbReference type="Pfam" id="PF09773">
    <property type="entry name" value="Meckelin"/>
    <property type="match status" value="1"/>
</dbReference>
<dbReference type="EMBL" id="CH991565">
    <property type="protein sequence ID" value="EDQ86598.1"/>
    <property type="molecule type" value="Genomic_DNA"/>
</dbReference>
<feature type="transmembrane region" description="Helical" evidence="2">
    <location>
        <begin position="168"/>
        <end position="186"/>
    </location>
</feature>
<dbReference type="OMA" id="RDQYDSI"/>
<protein>
    <recommendedName>
        <fullName evidence="5">Meckelin</fullName>
    </recommendedName>
</protein>
<evidence type="ECO:0000256" key="2">
    <source>
        <dbReference type="SAM" id="Phobius"/>
    </source>
</evidence>
<dbReference type="STRING" id="81824.A9V7K2"/>
<reference evidence="3 4" key="1">
    <citation type="journal article" date="2008" name="Nature">
        <title>The genome of the choanoflagellate Monosiga brevicollis and the origin of metazoans.</title>
        <authorList>
            <consortium name="JGI Sequencing"/>
            <person name="King N."/>
            <person name="Westbrook M.J."/>
            <person name="Young S.L."/>
            <person name="Kuo A."/>
            <person name="Abedin M."/>
            <person name="Chapman J."/>
            <person name="Fairclough S."/>
            <person name="Hellsten U."/>
            <person name="Isogai Y."/>
            <person name="Letunic I."/>
            <person name="Marr M."/>
            <person name="Pincus D."/>
            <person name="Putnam N."/>
            <person name="Rokas A."/>
            <person name="Wright K.J."/>
            <person name="Zuzow R."/>
            <person name="Dirks W."/>
            <person name="Good M."/>
            <person name="Goodstein D."/>
            <person name="Lemons D."/>
            <person name="Li W."/>
            <person name="Lyons J.B."/>
            <person name="Morris A."/>
            <person name="Nichols S."/>
            <person name="Richter D.J."/>
            <person name="Salamov A."/>
            <person name="Bork P."/>
            <person name="Lim W.A."/>
            <person name="Manning G."/>
            <person name="Miller W.T."/>
            <person name="McGinnis W."/>
            <person name="Shapiro H."/>
            <person name="Tjian R."/>
            <person name="Grigoriev I.V."/>
            <person name="Rokhsar D."/>
        </authorList>
    </citation>
    <scope>NUCLEOTIDE SEQUENCE [LARGE SCALE GENOMIC DNA]</scope>
    <source>
        <strain evidence="4">MX1 / ATCC 50154</strain>
    </source>
</reference>
<evidence type="ECO:0008006" key="5">
    <source>
        <dbReference type="Google" id="ProtNLM"/>
    </source>
</evidence>